<dbReference type="GO" id="GO:0055085">
    <property type="term" value="P:transmembrane transport"/>
    <property type="evidence" value="ECO:0007669"/>
    <property type="project" value="InterPro"/>
</dbReference>
<dbReference type="Proteomes" id="UP000004931">
    <property type="component" value="Unassembled WGS sequence"/>
</dbReference>
<dbReference type="PANTHER" id="PTHR30183">
    <property type="entry name" value="MOLYBDENUM TRANSPORT SYSTEM PERMEASE PROTEIN MODB"/>
    <property type="match status" value="1"/>
</dbReference>
<gene>
    <name evidence="9" type="ORF">GP2143_16556</name>
</gene>
<feature type="transmembrane region" description="Helical" evidence="7">
    <location>
        <begin position="111"/>
        <end position="132"/>
    </location>
</feature>
<evidence type="ECO:0000313" key="10">
    <source>
        <dbReference type="Proteomes" id="UP000004931"/>
    </source>
</evidence>
<evidence type="ECO:0000256" key="7">
    <source>
        <dbReference type="RuleBase" id="RU363032"/>
    </source>
</evidence>
<feature type="transmembrane region" description="Helical" evidence="7">
    <location>
        <begin position="77"/>
        <end position="99"/>
    </location>
</feature>
<keyword evidence="2 7" id="KW-0813">Transport</keyword>
<dbReference type="EMBL" id="AAVT01000001">
    <property type="protein sequence ID" value="EAW32885.1"/>
    <property type="molecule type" value="Genomic_DNA"/>
</dbReference>
<dbReference type="eggNOG" id="COG1178">
    <property type="taxonomic scope" value="Bacteria"/>
</dbReference>
<comment type="subcellular location">
    <subcellularLocation>
        <location evidence="1 7">Cell membrane</location>
        <topology evidence="1 7">Multi-pass membrane protein</topology>
    </subcellularLocation>
</comment>
<keyword evidence="5 7" id="KW-1133">Transmembrane helix</keyword>
<feature type="transmembrane region" description="Helical" evidence="7">
    <location>
        <begin position="159"/>
        <end position="177"/>
    </location>
</feature>
<dbReference type="STRING" id="247633.GP2143_16556"/>
<feature type="transmembrane region" description="Helical" evidence="7">
    <location>
        <begin position="533"/>
        <end position="552"/>
    </location>
</feature>
<keyword evidence="4 7" id="KW-0812">Transmembrane</keyword>
<organism evidence="9 10">
    <name type="scientific">marine gamma proteobacterium HTCC2143</name>
    <dbReference type="NCBI Taxonomy" id="247633"/>
    <lineage>
        <taxon>Bacteria</taxon>
        <taxon>Pseudomonadati</taxon>
        <taxon>Pseudomonadota</taxon>
        <taxon>Gammaproteobacteria</taxon>
        <taxon>Cellvibrionales</taxon>
        <taxon>Spongiibacteraceae</taxon>
        <taxon>BD1-7 clade</taxon>
    </lineage>
</organism>
<proteinExistence type="inferred from homology"/>
<sequence>MKSSASQSGSFSGSTVVTAGRRWPITIQSLAKFAAIVTVLMAMVPFAVILLGWSSDQTEVWQHLIATQLSTLLRNTLVLGIAVGIGVTLLGVSLAWLTVMYEFPGRRWLDWALMLPMAMPAYVLAFVVLGLFDFAGPLQQGLQALLGDRYSYFDVRHEATVILVLILVFYPYVYMLARSAFLSQGSDVMEVARVLGATRREAFFKIALPMAKPAVVAGASLAVMETLADFGTVAIFNYDTFTTAIYKAWFGLFNLQAAAQLASLLLLFVGVALLAEKQSRGGSRFTQSARKQHQFRQALSPVAAIAATAFCLSILSIAFIVPVLQLLHWVLLEGFDAVDQRYLGLLSRTLMLGAIAACITVALALLLAFSRRSAGAKMRSFYDMGSLGYALPGSVLAVGVMLSFAALDQQLIAPVMEWLGMPSRQMLVGSVYALLTAYWVRFLAVANGPIDSSLQQLRTSIPEAARGLGVSGWSLMWVIYLPMLRPGLLTAVVLVFVDVMKEMPATLLLRPYGWDTLAVRIYEMTSEGEWQRAALPALSLIVVGLLPVILAVRASARH</sequence>
<dbReference type="InterPro" id="IPR035906">
    <property type="entry name" value="MetI-like_sf"/>
</dbReference>
<feature type="transmembrane region" description="Helical" evidence="7">
    <location>
        <begin position="389"/>
        <end position="407"/>
    </location>
</feature>
<feature type="transmembrane region" description="Helical" evidence="7">
    <location>
        <begin position="350"/>
        <end position="369"/>
    </location>
</feature>
<accession>A0Y9T1</accession>
<feature type="transmembrane region" description="Helical" evidence="7">
    <location>
        <begin position="467"/>
        <end position="497"/>
    </location>
</feature>
<feature type="domain" description="ABC transmembrane type-1" evidence="8">
    <location>
        <begin position="73"/>
        <end position="274"/>
    </location>
</feature>
<evidence type="ECO:0000256" key="5">
    <source>
        <dbReference type="ARBA" id="ARBA00022989"/>
    </source>
</evidence>
<evidence type="ECO:0000256" key="1">
    <source>
        <dbReference type="ARBA" id="ARBA00004651"/>
    </source>
</evidence>
<comment type="similarity">
    <text evidence="7">Belongs to the binding-protein-dependent transport system permease family.</text>
</comment>
<name>A0Y9T1_9GAMM</name>
<dbReference type="PANTHER" id="PTHR30183:SF2">
    <property type="entry name" value="IRON UTILIZATION PROTEIN"/>
    <property type="match status" value="1"/>
</dbReference>
<dbReference type="AlphaFoldDB" id="A0Y9T1"/>
<feature type="transmembrane region" description="Helical" evidence="7">
    <location>
        <begin position="248"/>
        <end position="275"/>
    </location>
</feature>
<dbReference type="OrthoDB" id="9790211at2"/>
<evidence type="ECO:0000313" key="9">
    <source>
        <dbReference type="EMBL" id="EAW32885.1"/>
    </source>
</evidence>
<reference evidence="9 10" key="1">
    <citation type="journal article" date="2010" name="J. Bacteriol.">
        <title>Genome sequence of the oligotrophic marine Gammaproteobacterium HTCC2143, isolated from the Oregon Coast.</title>
        <authorList>
            <person name="Oh H.M."/>
            <person name="Kang I."/>
            <person name="Ferriera S."/>
            <person name="Giovannoni S.J."/>
            <person name="Cho J.C."/>
        </authorList>
    </citation>
    <scope>NUCLEOTIDE SEQUENCE [LARGE SCALE GENOMIC DNA]</scope>
    <source>
        <strain evidence="9 10">HTCC2143</strain>
    </source>
</reference>
<feature type="domain" description="ABC transmembrane type-1" evidence="8">
    <location>
        <begin position="346"/>
        <end position="551"/>
    </location>
</feature>
<comment type="caution">
    <text evidence="9">The sequence shown here is derived from an EMBL/GenBank/DDBJ whole genome shotgun (WGS) entry which is preliminary data.</text>
</comment>
<dbReference type="GO" id="GO:0005886">
    <property type="term" value="C:plasma membrane"/>
    <property type="evidence" value="ECO:0007669"/>
    <property type="project" value="UniProtKB-SubCell"/>
</dbReference>
<feature type="transmembrane region" description="Helical" evidence="7">
    <location>
        <begin position="298"/>
        <end position="330"/>
    </location>
</feature>
<dbReference type="FunFam" id="1.10.3720.10:FF:000088">
    <property type="entry name" value="Iron(III) ABC transporter, permease protein"/>
    <property type="match status" value="1"/>
</dbReference>
<keyword evidence="10" id="KW-1185">Reference proteome</keyword>
<feature type="transmembrane region" description="Helical" evidence="7">
    <location>
        <begin position="30"/>
        <end position="53"/>
    </location>
</feature>
<dbReference type="SUPFAM" id="SSF161098">
    <property type="entry name" value="MetI-like"/>
    <property type="match status" value="2"/>
</dbReference>
<evidence type="ECO:0000256" key="6">
    <source>
        <dbReference type="ARBA" id="ARBA00023136"/>
    </source>
</evidence>
<evidence type="ECO:0000256" key="3">
    <source>
        <dbReference type="ARBA" id="ARBA00022475"/>
    </source>
</evidence>
<dbReference type="CDD" id="cd06261">
    <property type="entry name" value="TM_PBP2"/>
    <property type="match status" value="2"/>
</dbReference>
<keyword evidence="3" id="KW-1003">Cell membrane</keyword>
<dbReference type="InterPro" id="IPR000515">
    <property type="entry name" value="MetI-like"/>
</dbReference>
<protein>
    <submittedName>
        <fullName evidence="9">Iron ABC transporter, permease protein</fullName>
    </submittedName>
</protein>
<dbReference type="Pfam" id="PF00528">
    <property type="entry name" value="BPD_transp_1"/>
    <property type="match status" value="1"/>
</dbReference>
<feature type="transmembrane region" description="Helical" evidence="7">
    <location>
        <begin position="427"/>
        <end position="446"/>
    </location>
</feature>
<evidence type="ECO:0000256" key="2">
    <source>
        <dbReference type="ARBA" id="ARBA00022448"/>
    </source>
</evidence>
<evidence type="ECO:0000259" key="8">
    <source>
        <dbReference type="PROSITE" id="PS50928"/>
    </source>
</evidence>
<dbReference type="Gene3D" id="1.10.3720.10">
    <property type="entry name" value="MetI-like"/>
    <property type="match status" value="2"/>
</dbReference>
<keyword evidence="6 7" id="KW-0472">Membrane</keyword>
<dbReference type="PROSITE" id="PS50928">
    <property type="entry name" value="ABC_TM1"/>
    <property type="match status" value="2"/>
</dbReference>
<evidence type="ECO:0000256" key="4">
    <source>
        <dbReference type="ARBA" id="ARBA00022692"/>
    </source>
</evidence>